<evidence type="ECO:0000313" key="2">
    <source>
        <dbReference type="Proteomes" id="UP000460287"/>
    </source>
</evidence>
<dbReference type="RefSeq" id="WP_154530615.1">
    <property type="nucleotide sequence ID" value="NZ_JAQXTV010000134.1"/>
</dbReference>
<dbReference type="PIRSF" id="PIRSF014543">
    <property type="entry name" value="UCP014543"/>
    <property type="match status" value="1"/>
</dbReference>
<evidence type="ECO:0000313" key="1">
    <source>
        <dbReference type="EMBL" id="MSR90732.1"/>
    </source>
</evidence>
<accession>A0A7X2MX85</accession>
<reference evidence="1 2" key="1">
    <citation type="submission" date="2019-08" db="EMBL/GenBank/DDBJ databases">
        <title>In-depth cultivation of the pig gut microbiome towards novel bacterial diversity and tailored functional studies.</title>
        <authorList>
            <person name="Wylensek D."/>
            <person name="Hitch T.C.A."/>
            <person name="Clavel T."/>
        </authorList>
    </citation>
    <scope>NUCLEOTIDE SEQUENCE [LARGE SCALE GENOMIC DNA]</scope>
    <source>
        <strain evidence="1 2">WCA-383-APC-5B</strain>
    </source>
</reference>
<dbReference type="InterPro" id="IPR016621">
    <property type="entry name" value="UCP014543"/>
</dbReference>
<sequence>MLSDYKTLLVYGLTKEEIQKIALKTERVTEVTADMGNTKIIDILNRVKKNVSETELPDEKVIIFNKYTDSEIQKKVKFIRNRIDNPVLAVVTPTSINWTFKDLLEHLIAEREFYKNQEG</sequence>
<organism evidence="1 2">
    <name type="scientific">Inconstantimicrobium porci</name>
    <dbReference type="NCBI Taxonomy" id="2652291"/>
    <lineage>
        <taxon>Bacteria</taxon>
        <taxon>Bacillati</taxon>
        <taxon>Bacillota</taxon>
        <taxon>Clostridia</taxon>
        <taxon>Eubacteriales</taxon>
        <taxon>Clostridiaceae</taxon>
        <taxon>Inconstantimicrobium</taxon>
    </lineage>
</organism>
<dbReference type="AlphaFoldDB" id="A0A7X2MX85"/>
<dbReference type="Pfam" id="PF12646">
    <property type="entry name" value="DUF3783"/>
    <property type="match status" value="1"/>
</dbReference>
<gene>
    <name evidence="1" type="ORF">FYJ33_04680</name>
</gene>
<protein>
    <submittedName>
        <fullName evidence="1">DUF3783 domain-containing protein</fullName>
    </submittedName>
</protein>
<name>A0A7X2MX85_9CLOT</name>
<dbReference type="EMBL" id="VULX01000004">
    <property type="protein sequence ID" value="MSR90732.1"/>
    <property type="molecule type" value="Genomic_DNA"/>
</dbReference>
<dbReference type="Proteomes" id="UP000460287">
    <property type="component" value="Unassembled WGS sequence"/>
</dbReference>
<keyword evidence="2" id="KW-1185">Reference proteome</keyword>
<comment type="caution">
    <text evidence="1">The sequence shown here is derived from an EMBL/GenBank/DDBJ whole genome shotgun (WGS) entry which is preliminary data.</text>
</comment>
<proteinExistence type="predicted"/>